<comment type="similarity">
    <text evidence="9">Belongs to the Dus family. DusA subfamily.</text>
</comment>
<dbReference type="CDD" id="cd02801">
    <property type="entry name" value="DUS_like_FMN"/>
    <property type="match status" value="1"/>
</dbReference>
<accession>A0A1M6FLS2</accession>
<dbReference type="GO" id="GO:0102266">
    <property type="term" value="F:tRNA-dihydrouridine20a synthase activity"/>
    <property type="evidence" value="ECO:0007669"/>
    <property type="project" value="RHEA"/>
</dbReference>
<keyword evidence="3 9" id="KW-0285">Flavoprotein</keyword>
<dbReference type="PIRSF" id="PIRSF006621">
    <property type="entry name" value="Dus"/>
    <property type="match status" value="1"/>
</dbReference>
<dbReference type="NCBIfam" id="TIGR00742">
    <property type="entry name" value="yjbN"/>
    <property type="match status" value="1"/>
</dbReference>
<dbReference type="InterPro" id="IPR035587">
    <property type="entry name" value="DUS-like_FMN-bd"/>
</dbReference>
<sequence>MKHIVVNHNEFDDTKFNTHKVSIAPMVDVTDKHFRYFCRLLTKRALLYTEMITCESIIHGDEEKILGFNDIEHPVALQLAASSPEQIRKAMEKLKYWDFDEINLNAGCPSDRVSGNLMGACLMAYPELVRDMLLTIKEYTDKPVTIKHRIGIDGKNILPDTFNRILLDSYEDMVNFINIVREAKPYRYTIHARIGILEGLSPKENREIPPLRYEEVYRLKKEYPELNIEINGGIKTIEEIKGHLEKVDAVMIGRVARDNPMLLRELDSIYDQENLHKITRKEIIEDYIPYTESCEKNGENAYYAIRHMDGLFSGKRGSKQWKQILNTPASHNIKASELLRIALKELPQDTLNEE</sequence>
<dbReference type="InterPro" id="IPR001269">
    <property type="entry name" value="DUS_fam"/>
</dbReference>
<evidence type="ECO:0000256" key="10">
    <source>
        <dbReference type="PIRNR" id="PIRNR006621"/>
    </source>
</evidence>
<comment type="catalytic activity">
    <reaction evidence="9">
        <text>5,6-dihydrouridine(20a) in tRNA + NADP(+) = uridine(20a) in tRNA + NADPH + H(+)</text>
        <dbReference type="Rhea" id="RHEA:53344"/>
        <dbReference type="Rhea" id="RHEA-COMP:13535"/>
        <dbReference type="Rhea" id="RHEA-COMP:13536"/>
        <dbReference type="ChEBI" id="CHEBI:15378"/>
        <dbReference type="ChEBI" id="CHEBI:57783"/>
        <dbReference type="ChEBI" id="CHEBI:58349"/>
        <dbReference type="ChEBI" id="CHEBI:65315"/>
        <dbReference type="ChEBI" id="CHEBI:74443"/>
    </reaction>
</comment>
<keyword evidence="7 9" id="KW-0694">RNA-binding</keyword>
<dbReference type="Proteomes" id="UP000184080">
    <property type="component" value="Unassembled WGS sequence"/>
</dbReference>
<dbReference type="SUPFAM" id="SSF51395">
    <property type="entry name" value="FMN-linked oxidoreductases"/>
    <property type="match status" value="1"/>
</dbReference>
<feature type="binding site" evidence="9 12">
    <location>
        <position position="78"/>
    </location>
    <ligand>
        <name>FMN</name>
        <dbReference type="ChEBI" id="CHEBI:58210"/>
    </ligand>
</feature>
<keyword evidence="8 9" id="KW-0560">Oxidoreductase</keyword>
<dbReference type="GO" id="GO:0010181">
    <property type="term" value="F:FMN binding"/>
    <property type="evidence" value="ECO:0007669"/>
    <property type="project" value="UniProtKB-UniRule"/>
</dbReference>
<comment type="catalytic activity">
    <reaction evidence="9">
        <text>5,6-dihydrouridine(20a) in tRNA + NAD(+) = uridine(20a) in tRNA + NADH + H(+)</text>
        <dbReference type="Rhea" id="RHEA:53348"/>
        <dbReference type="Rhea" id="RHEA-COMP:13535"/>
        <dbReference type="Rhea" id="RHEA-COMP:13536"/>
        <dbReference type="ChEBI" id="CHEBI:15378"/>
        <dbReference type="ChEBI" id="CHEBI:57540"/>
        <dbReference type="ChEBI" id="CHEBI:57945"/>
        <dbReference type="ChEBI" id="CHEBI:65315"/>
        <dbReference type="ChEBI" id="CHEBI:74443"/>
    </reaction>
</comment>
<dbReference type="GO" id="GO:0000049">
    <property type="term" value="F:tRNA binding"/>
    <property type="evidence" value="ECO:0007669"/>
    <property type="project" value="UniProtKB-UniRule"/>
</dbReference>
<evidence type="ECO:0000256" key="11">
    <source>
        <dbReference type="PIRSR" id="PIRSR006621-1"/>
    </source>
</evidence>
<feature type="site" description="Interacts with tRNA" evidence="9">
    <location>
        <position position="206"/>
    </location>
</feature>
<dbReference type="Gene3D" id="1.20.120.1460">
    <property type="match status" value="1"/>
</dbReference>
<evidence type="ECO:0000256" key="7">
    <source>
        <dbReference type="ARBA" id="ARBA00022884"/>
    </source>
</evidence>
<comment type="catalytic activity">
    <reaction evidence="9">
        <text>5,6-dihydrouridine(20) in tRNA + NAD(+) = uridine(20) in tRNA + NADH + H(+)</text>
        <dbReference type="Rhea" id="RHEA:53340"/>
        <dbReference type="Rhea" id="RHEA-COMP:13533"/>
        <dbReference type="Rhea" id="RHEA-COMP:13534"/>
        <dbReference type="ChEBI" id="CHEBI:15378"/>
        <dbReference type="ChEBI" id="CHEBI:57540"/>
        <dbReference type="ChEBI" id="CHEBI:57945"/>
        <dbReference type="ChEBI" id="CHEBI:65315"/>
        <dbReference type="ChEBI" id="CHEBI:74443"/>
        <dbReference type="EC" id="1.3.1.91"/>
    </reaction>
</comment>
<comment type="catalytic activity">
    <reaction evidence="9">
        <text>5,6-dihydrouridine(20) in tRNA + NADP(+) = uridine(20) in tRNA + NADPH + H(+)</text>
        <dbReference type="Rhea" id="RHEA:53336"/>
        <dbReference type="Rhea" id="RHEA-COMP:13533"/>
        <dbReference type="Rhea" id="RHEA-COMP:13534"/>
        <dbReference type="ChEBI" id="CHEBI:15378"/>
        <dbReference type="ChEBI" id="CHEBI:57783"/>
        <dbReference type="ChEBI" id="CHEBI:58349"/>
        <dbReference type="ChEBI" id="CHEBI:65315"/>
        <dbReference type="ChEBI" id="CHEBI:74443"/>
        <dbReference type="EC" id="1.3.1.91"/>
    </reaction>
</comment>
<dbReference type="PANTHER" id="PTHR42907:SF1">
    <property type="entry name" value="FMN-LINKED OXIDOREDUCTASES SUPERFAMILY PROTEIN"/>
    <property type="match status" value="1"/>
</dbReference>
<dbReference type="Pfam" id="PF01207">
    <property type="entry name" value="Dus"/>
    <property type="match status" value="1"/>
</dbReference>
<dbReference type="PROSITE" id="PS01136">
    <property type="entry name" value="UPF0034"/>
    <property type="match status" value="1"/>
</dbReference>
<feature type="site" description="Interacts with tRNA; defines subfamily-specific binding signature" evidence="9">
    <location>
        <position position="203"/>
    </location>
</feature>
<name>A0A1M6FLS2_9CLOT</name>
<evidence type="ECO:0000259" key="13">
    <source>
        <dbReference type="Pfam" id="PF01207"/>
    </source>
</evidence>
<proteinExistence type="inferred from homology"/>
<evidence type="ECO:0000256" key="1">
    <source>
        <dbReference type="ARBA" id="ARBA00001917"/>
    </source>
</evidence>
<dbReference type="InterPro" id="IPR013785">
    <property type="entry name" value="Aldolase_TIM"/>
</dbReference>
<keyword evidence="4 9" id="KW-0288">FMN</keyword>
<dbReference type="NCBIfam" id="NF008774">
    <property type="entry name" value="PRK11815.1"/>
    <property type="match status" value="1"/>
</dbReference>
<evidence type="ECO:0000256" key="6">
    <source>
        <dbReference type="ARBA" id="ARBA00022857"/>
    </source>
</evidence>
<comment type="function">
    <text evidence="9">Catalyzes the synthesis of 5,6-dihydrouridine (D), a modified base found in the D-loop of most tRNAs, via the reduction of the C5-C6 double bond in target uridines. Specifically modifies U20 and U20a in tRNAs.</text>
</comment>
<protein>
    <recommendedName>
        <fullName evidence="9">tRNA-dihydrouridine(20/20a) synthase</fullName>
        <ecNumber evidence="9">1.3.1.91</ecNumber>
    </recommendedName>
    <alternativeName>
        <fullName evidence="9">DusA-like U20-specific dihydrouridine synthase</fullName>
        <shortName evidence="9">U20-specific Dus</shortName>
    </alternativeName>
</protein>
<dbReference type="STRING" id="1121298.SAMN05444401_1994"/>
<reference evidence="14 15" key="1">
    <citation type="submission" date="2016-11" db="EMBL/GenBank/DDBJ databases">
        <authorList>
            <person name="Jaros S."/>
            <person name="Januszkiewicz K."/>
            <person name="Wedrychowicz H."/>
        </authorList>
    </citation>
    <scope>NUCLEOTIDE SEQUENCE [LARGE SCALE GENOMIC DNA]</scope>
    <source>
        <strain evidence="14 15">DSM 21864</strain>
    </source>
</reference>
<dbReference type="EMBL" id="FQZO01000002">
    <property type="protein sequence ID" value="SHI98616.1"/>
    <property type="molecule type" value="Genomic_DNA"/>
</dbReference>
<dbReference type="HAMAP" id="MF_02041">
    <property type="entry name" value="DusA_subfam"/>
    <property type="match status" value="1"/>
</dbReference>
<dbReference type="AlphaFoldDB" id="A0A1M6FLS2"/>
<evidence type="ECO:0000256" key="8">
    <source>
        <dbReference type="ARBA" id="ARBA00023002"/>
    </source>
</evidence>
<dbReference type="PANTHER" id="PTHR42907">
    <property type="entry name" value="FMN-LINKED OXIDOREDUCTASES SUPERFAMILY PROTEIN"/>
    <property type="match status" value="1"/>
</dbReference>
<comment type="caution">
    <text evidence="9">Lacks conserved residue(s) required for the propagation of feature annotation.</text>
</comment>
<evidence type="ECO:0000256" key="12">
    <source>
        <dbReference type="PIRSR" id="PIRSR006621-2"/>
    </source>
</evidence>
<keyword evidence="2 9" id="KW-0820">tRNA-binding</keyword>
<feature type="binding site" evidence="9 12">
    <location>
        <position position="147"/>
    </location>
    <ligand>
        <name>FMN</name>
        <dbReference type="ChEBI" id="CHEBI:58210"/>
    </ligand>
</feature>
<gene>
    <name evidence="14" type="ORF">SAMN05444401_1994</name>
</gene>
<keyword evidence="5 9" id="KW-0819">tRNA processing</keyword>
<dbReference type="RefSeq" id="WP_073006016.1">
    <property type="nucleotide sequence ID" value="NZ_FQZO01000002.1"/>
</dbReference>
<dbReference type="Gene3D" id="3.20.20.70">
    <property type="entry name" value="Aldolase class I"/>
    <property type="match status" value="1"/>
</dbReference>
<evidence type="ECO:0000313" key="15">
    <source>
        <dbReference type="Proteomes" id="UP000184080"/>
    </source>
</evidence>
<feature type="domain" description="DUS-like FMN-binding" evidence="13">
    <location>
        <begin position="23"/>
        <end position="338"/>
    </location>
</feature>
<feature type="site" description="Interacts with tRNA" evidence="9">
    <location>
        <position position="105"/>
    </location>
</feature>
<evidence type="ECO:0000313" key="14">
    <source>
        <dbReference type="EMBL" id="SHI98616.1"/>
    </source>
</evidence>
<dbReference type="InterPro" id="IPR004653">
    <property type="entry name" value="DusA"/>
</dbReference>
<feature type="binding site" evidence="9 12">
    <location>
        <begin position="231"/>
        <end position="233"/>
    </location>
    <ligand>
        <name>FMN</name>
        <dbReference type="ChEBI" id="CHEBI:58210"/>
    </ligand>
</feature>
<evidence type="ECO:0000256" key="2">
    <source>
        <dbReference type="ARBA" id="ARBA00022555"/>
    </source>
</evidence>
<evidence type="ECO:0000256" key="3">
    <source>
        <dbReference type="ARBA" id="ARBA00022630"/>
    </source>
</evidence>
<keyword evidence="6 9" id="KW-0521">NADP</keyword>
<keyword evidence="15" id="KW-1185">Reference proteome</keyword>
<dbReference type="InterPro" id="IPR018517">
    <property type="entry name" value="tRNA_hU_synthase_CS"/>
</dbReference>
<evidence type="ECO:0000256" key="9">
    <source>
        <dbReference type="HAMAP-Rule" id="MF_02041"/>
    </source>
</evidence>
<feature type="active site" description="Proton donor" evidence="9 11">
    <location>
        <position position="108"/>
    </location>
</feature>
<dbReference type="OrthoDB" id="9764501at2"/>
<feature type="binding site" evidence="9 12">
    <location>
        <begin position="25"/>
        <end position="27"/>
    </location>
    <ligand>
        <name>FMN</name>
        <dbReference type="ChEBI" id="CHEBI:58210"/>
    </ligand>
</feature>
<dbReference type="GO" id="GO:0050660">
    <property type="term" value="F:flavin adenine dinucleotide binding"/>
    <property type="evidence" value="ECO:0007669"/>
    <property type="project" value="InterPro"/>
</dbReference>
<feature type="binding site" evidence="9 12">
    <location>
        <begin position="253"/>
        <end position="254"/>
    </location>
    <ligand>
        <name>FMN</name>
        <dbReference type="ChEBI" id="CHEBI:58210"/>
    </ligand>
</feature>
<dbReference type="EC" id="1.3.1.91" evidence="9"/>
<evidence type="ECO:0000256" key="4">
    <source>
        <dbReference type="ARBA" id="ARBA00022643"/>
    </source>
</evidence>
<evidence type="ECO:0000256" key="5">
    <source>
        <dbReference type="ARBA" id="ARBA00022694"/>
    </source>
</evidence>
<feature type="binding site" evidence="9 12">
    <location>
        <position position="191"/>
    </location>
    <ligand>
        <name>FMN</name>
        <dbReference type="ChEBI" id="CHEBI:58210"/>
    </ligand>
</feature>
<organism evidence="14 15">
    <name type="scientific">Clostridium amylolyticum</name>
    <dbReference type="NCBI Taxonomy" id="1121298"/>
    <lineage>
        <taxon>Bacteria</taxon>
        <taxon>Bacillati</taxon>
        <taxon>Bacillota</taxon>
        <taxon>Clostridia</taxon>
        <taxon>Eubacteriales</taxon>
        <taxon>Clostridiaceae</taxon>
        <taxon>Clostridium</taxon>
    </lineage>
</organism>
<keyword evidence="12" id="KW-0547">Nucleotide-binding</keyword>
<comment type="cofactor">
    <cofactor evidence="1 9 10 12">
        <name>FMN</name>
        <dbReference type="ChEBI" id="CHEBI:58210"/>
    </cofactor>
</comment>
<dbReference type="GO" id="GO:0102264">
    <property type="term" value="F:tRNA-dihydrouridine20 synthase activity"/>
    <property type="evidence" value="ECO:0007669"/>
    <property type="project" value="UniProtKB-EC"/>
</dbReference>
<comment type="similarity">
    <text evidence="10">Belongs to the dus family.</text>
</comment>